<evidence type="ECO:0000313" key="2">
    <source>
        <dbReference type="EMBL" id="CDM62907.1"/>
    </source>
</evidence>
<reference evidence="2" key="1">
    <citation type="submission" date="2013-11" db="EMBL/GenBank/DDBJ databases">
        <title>Draft genome sequence of the broad-host-range Rhizobium sp. LPU83 strain, a member of the low-genetic diversity Oregon-like Rhizobium sp. group.</title>
        <authorList>
            <person name="Wibberg D."/>
            <person name="Puehler A."/>
            <person name="Schlueter A."/>
        </authorList>
    </citation>
    <scope>NUCLEOTIDE SEQUENCE [LARGE SCALE GENOMIC DNA]</scope>
    <source>
        <strain evidence="2">LPU83</strain>
        <plasmid evidence="2">pLPU83d</plasmid>
    </source>
</reference>
<feature type="region of interest" description="Disordered" evidence="1">
    <location>
        <begin position="46"/>
        <end position="67"/>
    </location>
</feature>
<geneLocation type="plasmid" evidence="2 3">
    <name>pLPU83d</name>
</geneLocation>
<protein>
    <submittedName>
        <fullName evidence="2">Uncharacterized protein</fullName>
    </submittedName>
</protein>
<sequence length="67" mass="7167">MTSYNELRKTIAYALIEGGYLDNDSSVGQAAAVSFMSGSGIRSSRLASKRSSRSANTRTLSMKLKSS</sequence>
<dbReference type="PATRIC" id="fig|348824.6.peg.7274"/>
<dbReference type="Proteomes" id="UP000019443">
    <property type="component" value="Plasmid pLPU83d"/>
</dbReference>
<evidence type="ECO:0000256" key="1">
    <source>
        <dbReference type="SAM" id="MobiDB-lite"/>
    </source>
</evidence>
<keyword evidence="3" id="KW-1185">Reference proteome</keyword>
<name>W6RPB3_9HYPH</name>
<organism evidence="2 3">
    <name type="scientific">Rhizobium favelukesii</name>
    <dbReference type="NCBI Taxonomy" id="348824"/>
    <lineage>
        <taxon>Bacteria</taxon>
        <taxon>Pseudomonadati</taxon>
        <taxon>Pseudomonadota</taxon>
        <taxon>Alphaproteobacteria</taxon>
        <taxon>Hyphomicrobiales</taxon>
        <taxon>Rhizobiaceae</taxon>
        <taxon>Rhizobium/Agrobacterium group</taxon>
        <taxon>Rhizobium</taxon>
    </lineage>
</organism>
<proteinExistence type="predicted"/>
<dbReference type="EMBL" id="HG916855">
    <property type="protein sequence ID" value="CDM62907.1"/>
    <property type="molecule type" value="Genomic_DNA"/>
</dbReference>
<keyword evidence="2" id="KW-0614">Plasmid</keyword>
<dbReference type="HOGENOM" id="CLU_2809528_0_0_5"/>
<gene>
    <name evidence="2" type="ORF">LPU83_pLPU83d_1537</name>
</gene>
<dbReference type="KEGG" id="rhl:LPU83_pLPU83d_1537"/>
<dbReference type="AlphaFoldDB" id="W6RPB3"/>
<feature type="compositionally biased region" description="Polar residues" evidence="1">
    <location>
        <begin position="55"/>
        <end position="67"/>
    </location>
</feature>
<accession>W6RPB3</accession>
<evidence type="ECO:0000313" key="3">
    <source>
        <dbReference type="Proteomes" id="UP000019443"/>
    </source>
</evidence>